<comment type="caution">
    <text evidence="1">The sequence shown here is derived from an EMBL/GenBank/DDBJ whole genome shotgun (WGS) entry which is preliminary data.</text>
</comment>
<evidence type="ECO:0000313" key="1">
    <source>
        <dbReference type="EMBL" id="GER92407.1"/>
    </source>
</evidence>
<accession>A0A5J4L0V9</accession>
<sequence length="81" mass="9468">MKINFSRHARRRIKLYSIDEGDVRNTIETMLLDIGADVGKYEKINYSLSEKYGYPLKVVFSVEGKDIIVITAYPLKREKNR</sequence>
<organism evidence="1">
    <name type="scientific">hot springs metagenome</name>
    <dbReference type="NCBI Taxonomy" id="433727"/>
    <lineage>
        <taxon>unclassified sequences</taxon>
        <taxon>metagenomes</taxon>
        <taxon>ecological metagenomes</taxon>
    </lineage>
</organism>
<dbReference type="InterPro" id="IPR025354">
    <property type="entry name" value="DUF4258"/>
</dbReference>
<protein>
    <submittedName>
        <fullName evidence="1">DUF4258 domain-containing protein</fullName>
    </submittedName>
</protein>
<gene>
    <name evidence="1" type="ORF">A45J_0123</name>
</gene>
<dbReference type="Pfam" id="PF14076">
    <property type="entry name" value="DUF4258"/>
    <property type="match status" value="1"/>
</dbReference>
<dbReference type="AlphaFoldDB" id="A0A5J4L0V9"/>
<dbReference type="EMBL" id="BLAB01000001">
    <property type="protein sequence ID" value="GER92407.1"/>
    <property type="molecule type" value="Genomic_DNA"/>
</dbReference>
<proteinExistence type="predicted"/>
<name>A0A5J4L0V9_9ZZZZ</name>
<reference evidence="1" key="1">
    <citation type="submission" date="2019-10" db="EMBL/GenBank/DDBJ databases">
        <title>Metagenomic sequencing of thiosulfate-disproportionating enrichment culture.</title>
        <authorList>
            <person name="Umezawa K."/>
            <person name="Kojima H."/>
            <person name="Fukui M."/>
        </authorList>
    </citation>
    <scope>NUCLEOTIDE SEQUENCE</scope>
    <source>
        <strain evidence="1">45J</strain>
    </source>
</reference>